<accession>A0A8S5NN02</accession>
<dbReference type="EMBL" id="BK015198">
    <property type="protein sequence ID" value="DAD95616.1"/>
    <property type="molecule type" value="Genomic_DNA"/>
</dbReference>
<evidence type="ECO:0000256" key="1">
    <source>
        <dbReference type="SAM" id="MobiDB-lite"/>
    </source>
</evidence>
<evidence type="ECO:0000313" key="2">
    <source>
        <dbReference type="EMBL" id="DAD95616.1"/>
    </source>
</evidence>
<organism evidence="2">
    <name type="scientific">Siphoviridae sp. ctQU013</name>
    <dbReference type="NCBI Taxonomy" id="2826329"/>
    <lineage>
        <taxon>Viruses</taxon>
        <taxon>Duplodnaviria</taxon>
        <taxon>Heunggongvirae</taxon>
        <taxon>Uroviricota</taxon>
        <taxon>Caudoviricetes</taxon>
    </lineage>
</organism>
<protein>
    <submittedName>
        <fullName evidence="2">Head tail adaptor</fullName>
    </submittedName>
</protein>
<sequence>MEWGDLPHLNVRHSMDKASALEFSVRFRKPFRFVDFDTKVLKRSFRKIGQKVQGMAKKNVNTRGVSKANEFPGMSTGKLRSSIKYRVSHSGFSVGVANYMTNSIRERGAYYPAFVYWGHRAPGADRNALRKPDRRQQHKKRHGEKVAAPRKNWIVEAANQYGNEAYQKDMAEILDEALKPGIISG</sequence>
<name>A0A8S5NN02_9CAUD</name>
<proteinExistence type="predicted"/>
<feature type="region of interest" description="Disordered" evidence="1">
    <location>
        <begin position="125"/>
        <end position="146"/>
    </location>
</feature>
<reference evidence="2" key="1">
    <citation type="journal article" date="2021" name="Proc. Natl. Acad. Sci. U.S.A.">
        <title>A Catalog of Tens of Thousands of Viruses from Human Metagenomes Reveals Hidden Associations with Chronic Diseases.</title>
        <authorList>
            <person name="Tisza M.J."/>
            <person name="Buck C.B."/>
        </authorList>
    </citation>
    <scope>NUCLEOTIDE SEQUENCE</scope>
    <source>
        <strain evidence="2">CtQU013</strain>
    </source>
</reference>